<dbReference type="AlphaFoldDB" id="A0A4C1XHB5"/>
<evidence type="ECO:0000313" key="1">
    <source>
        <dbReference type="EMBL" id="GBP61595.1"/>
    </source>
</evidence>
<keyword evidence="2" id="KW-1185">Reference proteome</keyword>
<name>A0A4C1XHB5_EUMVA</name>
<evidence type="ECO:0000313" key="2">
    <source>
        <dbReference type="Proteomes" id="UP000299102"/>
    </source>
</evidence>
<dbReference type="Proteomes" id="UP000299102">
    <property type="component" value="Unassembled WGS sequence"/>
</dbReference>
<sequence>MYIYLLLLPPATRADHASLLRRARAKIRIYPFVNCDVIDTQTSTLVSGDSSRASLTDREVTGSILIAEELTNGLFSFSQMKVAKPGQRQTACSDEGLGH</sequence>
<organism evidence="1 2">
    <name type="scientific">Eumeta variegata</name>
    <name type="common">Bagworm moth</name>
    <name type="synonym">Eumeta japonica</name>
    <dbReference type="NCBI Taxonomy" id="151549"/>
    <lineage>
        <taxon>Eukaryota</taxon>
        <taxon>Metazoa</taxon>
        <taxon>Ecdysozoa</taxon>
        <taxon>Arthropoda</taxon>
        <taxon>Hexapoda</taxon>
        <taxon>Insecta</taxon>
        <taxon>Pterygota</taxon>
        <taxon>Neoptera</taxon>
        <taxon>Endopterygota</taxon>
        <taxon>Lepidoptera</taxon>
        <taxon>Glossata</taxon>
        <taxon>Ditrysia</taxon>
        <taxon>Tineoidea</taxon>
        <taxon>Psychidae</taxon>
        <taxon>Oiketicinae</taxon>
        <taxon>Eumeta</taxon>
    </lineage>
</organism>
<accession>A0A4C1XHB5</accession>
<gene>
    <name evidence="1" type="ORF">EVAR_27482_1</name>
</gene>
<protein>
    <submittedName>
        <fullName evidence="1">Uncharacterized protein</fullName>
    </submittedName>
</protein>
<reference evidence="1 2" key="1">
    <citation type="journal article" date="2019" name="Commun. Biol.">
        <title>The bagworm genome reveals a unique fibroin gene that provides high tensile strength.</title>
        <authorList>
            <person name="Kono N."/>
            <person name="Nakamura H."/>
            <person name="Ohtoshi R."/>
            <person name="Tomita M."/>
            <person name="Numata K."/>
            <person name="Arakawa K."/>
        </authorList>
    </citation>
    <scope>NUCLEOTIDE SEQUENCE [LARGE SCALE GENOMIC DNA]</scope>
</reference>
<proteinExistence type="predicted"/>
<dbReference type="EMBL" id="BGZK01000818">
    <property type="protein sequence ID" value="GBP61595.1"/>
    <property type="molecule type" value="Genomic_DNA"/>
</dbReference>
<comment type="caution">
    <text evidence="1">The sequence shown here is derived from an EMBL/GenBank/DDBJ whole genome shotgun (WGS) entry which is preliminary data.</text>
</comment>